<dbReference type="AlphaFoldDB" id="A0A561Q472"/>
<dbReference type="Gene3D" id="3.55.50.30">
    <property type="match status" value="1"/>
</dbReference>
<proteinExistence type="predicted"/>
<dbReference type="Proteomes" id="UP000320811">
    <property type="component" value="Unassembled WGS sequence"/>
</dbReference>
<dbReference type="EMBL" id="VIWO01000001">
    <property type="protein sequence ID" value="TWF45174.1"/>
    <property type="molecule type" value="Genomic_DNA"/>
</dbReference>
<evidence type="ECO:0000313" key="3">
    <source>
        <dbReference type="Proteomes" id="UP000320811"/>
    </source>
</evidence>
<protein>
    <submittedName>
        <fullName evidence="2">FecR family protein</fullName>
    </submittedName>
</protein>
<reference evidence="2 3" key="1">
    <citation type="submission" date="2019-06" db="EMBL/GenBank/DDBJ databases">
        <title>Sorghum-associated microbial communities from plants grown in Nebraska, USA.</title>
        <authorList>
            <person name="Schachtman D."/>
        </authorList>
    </citation>
    <scope>NUCLEOTIDE SEQUENCE [LARGE SCALE GENOMIC DNA]</scope>
    <source>
        <strain evidence="2 3">1209</strain>
    </source>
</reference>
<dbReference type="Gene3D" id="2.60.120.1440">
    <property type="match status" value="1"/>
</dbReference>
<organism evidence="2 3">
    <name type="scientific">Chitinophaga polysaccharea</name>
    <dbReference type="NCBI Taxonomy" id="1293035"/>
    <lineage>
        <taxon>Bacteria</taxon>
        <taxon>Pseudomonadati</taxon>
        <taxon>Bacteroidota</taxon>
        <taxon>Chitinophagia</taxon>
        <taxon>Chitinophagales</taxon>
        <taxon>Chitinophagaceae</taxon>
        <taxon>Chitinophaga</taxon>
    </lineage>
</organism>
<dbReference type="InterPro" id="IPR006860">
    <property type="entry name" value="FecR"/>
</dbReference>
<dbReference type="RefSeq" id="WP_145663425.1">
    <property type="nucleotide sequence ID" value="NZ_VIWO01000001.1"/>
</dbReference>
<dbReference type="PIRSF" id="PIRSF018266">
    <property type="entry name" value="FecR"/>
    <property type="match status" value="1"/>
</dbReference>
<accession>A0A561Q472</accession>
<feature type="domain" description="FecR protein" evidence="1">
    <location>
        <begin position="130"/>
        <end position="215"/>
    </location>
</feature>
<gene>
    <name evidence="2" type="ORF">FHW36_1011101</name>
</gene>
<evidence type="ECO:0000313" key="2">
    <source>
        <dbReference type="EMBL" id="TWF45174.1"/>
    </source>
</evidence>
<comment type="caution">
    <text evidence="2">The sequence shown here is derived from an EMBL/GenBank/DDBJ whole genome shotgun (WGS) entry which is preliminary data.</text>
</comment>
<dbReference type="PANTHER" id="PTHR30273:SF2">
    <property type="entry name" value="PROTEIN FECR"/>
    <property type="match status" value="1"/>
</dbReference>
<dbReference type="InterPro" id="IPR012373">
    <property type="entry name" value="Ferrdict_sens_TM"/>
</dbReference>
<name>A0A561Q472_9BACT</name>
<keyword evidence="3" id="KW-1185">Reference proteome</keyword>
<evidence type="ECO:0000259" key="1">
    <source>
        <dbReference type="Pfam" id="PF04773"/>
    </source>
</evidence>
<dbReference type="Pfam" id="PF04773">
    <property type="entry name" value="FecR"/>
    <property type="match status" value="1"/>
</dbReference>
<dbReference type="OrthoDB" id="649099at2"/>
<dbReference type="PANTHER" id="PTHR30273">
    <property type="entry name" value="PERIPLASMIC SIGNAL SENSOR AND SIGMA FACTOR ACTIVATOR FECR-RELATED"/>
    <property type="match status" value="1"/>
</dbReference>
<dbReference type="GO" id="GO:0016989">
    <property type="term" value="F:sigma factor antagonist activity"/>
    <property type="evidence" value="ECO:0007669"/>
    <property type="project" value="TreeGrafter"/>
</dbReference>
<sequence length="330" mass="36530">MSLHYNTNDLDYSILIKFIEGQASREETAEVVAWLQASPGNQVLYFQVKDIFDQQLAAKIPATAAEESWRQVAEKLSASSEPAPVRRLGWLKVAATITILLLAGGTATYLLTRTAPQPAPLAVLVAKKTMVQTILLPDSTRIWVKPGSSLKMRDTKDGGNREVWLEGSAYFEVVKKASQPFTVHIPDMTVTVLGTSFTVNDDQHHSMVVVNTGLIKATATAFQQELLLHPGERGKIVDNKILTDLTNPQLYAAWKDGNYKFENTSVGEIKELLHANYGYEVEILQPQKFKDTRISGRVLITDEVSLCNALSAMLEADVHKTGNRIIIQPK</sequence>